<sequence>MELLEDWADDQPSIDLAALNVHAQLLSRVDRKYLLTSEQAFDSLRLLAVQAESRSEALAVLSTGPDALSRYESVYFDTPGLDSFHQTARKRRRRFKVRTRSYLDSGLHYLEVKTAVARGVTRKERIEIAPGLAGDMDVRALSFVEACLADAQIDPSTAARLRPTITTTYKRLTVLQPDGVSRATVDVGLAWNGQGRTIRPAGIVIVETKSAAGTSPLDRLLWRGRNRPQSFSKFGTGMALTIPGLPANKWTRAIRDVREGQDR</sequence>
<dbReference type="InterPro" id="IPR042267">
    <property type="entry name" value="VTC_sf"/>
</dbReference>
<feature type="domain" description="VTC" evidence="1">
    <location>
        <begin position="56"/>
        <end position="241"/>
    </location>
</feature>
<evidence type="ECO:0000259" key="1">
    <source>
        <dbReference type="Pfam" id="PF09359"/>
    </source>
</evidence>
<organism evidence="2 3">
    <name type="scientific">Rarobacter faecitabidus</name>
    <dbReference type="NCBI Taxonomy" id="13243"/>
    <lineage>
        <taxon>Bacteria</taxon>
        <taxon>Bacillati</taxon>
        <taxon>Actinomycetota</taxon>
        <taxon>Actinomycetes</taxon>
        <taxon>Micrococcales</taxon>
        <taxon>Rarobacteraceae</taxon>
        <taxon>Rarobacter</taxon>
    </lineage>
</organism>
<dbReference type="GO" id="GO:0006799">
    <property type="term" value="P:polyphosphate biosynthetic process"/>
    <property type="evidence" value="ECO:0007669"/>
    <property type="project" value="UniProtKB-ARBA"/>
</dbReference>
<gene>
    <name evidence="2" type="ORF">FB461_1588</name>
</gene>
<evidence type="ECO:0000313" key="2">
    <source>
        <dbReference type="EMBL" id="TQL65055.1"/>
    </source>
</evidence>
<reference evidence="2 3" key="1">
    <citation type="submission" date="2019-06" db="EMBL/GenBank/DDBJ databases">
        <title>Sequencing the genomes of 1000 actinobacteria strains.</title>
        <authorList>
            <person name="Klenk H.-P."/>
        </authorList>
    </citation>
    <scope>NUCLEOTIDE SEQUENCE [LARGE SCALE GENOMIC DNA]</scope>
    <source>
        <strain evidence="2 3">DSM 4813</strain>
    </source>
</reference>
<evidence type="ECO:0000313" key="3">
    <source>
        <dbReference type="Proteomes" id="UP000315389"/>
    </source>
</evidence>
<dbReference type="SUPFAM" id="SSF55154">
    <property type="entry name" value="CYTH-like phosphatases"/>
    <property type="match status" value="1"/>
</dbReference>
<protein>
    <submittedName>
        <fullName evidence="2">VTC domain-containing protein</fullName>
    </submittedName>
</protein>
<dbReference type="Gene3D" id="3.20.100.30">
    <property type="entry name" value="VTC, catalytic tunnel domain"/>
    <property type="match status" value="1"/>
</dbReference>
<dbReference type="InterPro" id="IPR018966">
    <property type="entry name" value="VTC_domain"/>
</dbReference>
<comment type="caution">
    <text evidence="2">The sequence shown here is derived from an EMBL/GenBank/DDBJ whole genome shotgun (WGS) entry which is preliminary data.</text>
</comment>
<dbReference type="EMBL" id="VFOS01000001">
    <property type="protein sequence ID" value="TQL65055.1"/>
    <property type="molecule type" value="Genomic_DNA"/>
</dbReference>
<dbReference type="CDD" id="cd07750">
    <property type="entry name" value="PolyPPase_VTC_like"/>
    <property type="match status" value="1"/>
</dbReference>
<dbReference type="Pfam" id="PF09359">
    <property type="entry name" value="VTC"/>
    <property type="match status" value="1"/>
</dbReference>
<dbReference type="AlphaFoldDB" id="A0A542ZXI5"/>
<proteinExistence type="predicted"/>
<keyword evidence="3" id="KW-1185">Reference proteome</keyword>
<dbReference type="InterPro" id="IPR033469">
    <property type="entry name" value="CYTH-like_dom_sf"/>
</dbReference>
<accession>A0A542ZXI5</accession>
<dbReference type="Proteomes" id="UP000315389">
    <property type="component" value="Unassembled WGS sequence"/>
</dbReference>
<name>A0A542ZXI5_RARFA</name>